<dbReference type="SUPFAM" id="SSF51445">
    <property type="entry name" value="(Trans)glycosidases"/>
    <property type="match status" value="1"/>
</dbReference>
<dbReference type="CDD" id="cd11333">
    <property type="entry name" value="AmyAc_SI_OligoGlu_DGase"/>
    <property type="match status" value="1"/>
</dbReference>
<dbReference type="GO" id="GO:0004575">
    <property type="term" value="F:sucrose alpha-glucosidase activity"/>
    <property type="evidence" value="ECO:0007669"/>
    <property type="project" value="TreeGrafter"/>
</dbReference>
<dbReference type="Gene3D" id="2.60.40.1180">
    <property type="entry name" value="Golgi alpha-mannosidase II"/>
    <property type="match status" value="1"/>
</dbReference>
<name>B0Z3Y4_GIBMO</name>
<dbReference type="SUPFAM" id="SSF51011">
    <property type="entry name" value="Glycosyl hydrolase domain"/>
    <property type="match status" value="1"/>
</dbReference>
<dbReference type="GO" id="GO:0000025">
    <property type="term" value="P:maltose catabolic process"/>
    <property type="evidence" value="ECO:0007669"/>
    <property type="project" value="TreeGrafter"/>
</dbReference>
<dbReference type="Pfam" id="PF00128">
    <property type="entry name" value="Alpha-amylase"/>
    <property type="match status" value="1"/>
</dbReference>
<reference evidence="6" key="2">
    <citation type="journal article" date="2008" name="Mol. Plant Pathol.">
        <title>Involvement of ZFR1 of Fusarium verticillioides in kernel colonization and the regulation of FST1, a putative sugar transporter gene required for fumonisin biosynthesis on maize kernels.</title>
        <authorList>
            <person name="Bluhm B.H."/>
            <person name="Kim H."/>
            <person name="Butchko R.A.E."/>
            <person name="Woloshuk C.P."/>
        </authorList>
    </citation>
    <scope>NUCLEOTIDE SEQUENCE</scope>
</reference>
<evidence type="ECO:0000259" key="5">
    <source>
        <dbReference type="SMART" id="SM00642"/>
    </source>
</evidence>
<dbReference type="EMBL" id="EU247510">
    <property type="protein sequence ID" value="ABY89282.1"/>
    <property type="molecule type" value="Genomic_DNA"/>
</dbReference>
<evidence type="ECO:0000313" key="6">
    <source>
        <dbReference type="EMBL" id="ABY89282.1"/>
    </source>
</evidence>
<evidence type="ECO:0000256" key="4">
    <source>
        <dbReference type="ARBA" id="ARBA00026248"/>
    </source>
</evidence>
<keyword evidence="4" id="KW-0462">Maltose metabolism</keyword>
<dbReference type="AlphaFoldDB" id="B0Z3Y4"/>
<dbReference type="FunFam" id="3.20.20.80:FF:000064">
    <property type="entry name" value="Oligo-1,6-glucosidase"/>
    <property type="match status" value="2"/>
</dbReference>
<keyword evidence="2" id="KW-0378">Hydrolase</keyword>
<dbReference type="InterPro" id="IPR017853">
    <property type="entry name" value="GH"/>
</dbReference>
<dbReference type="GO" id="GO:0004574">
    <property type="term" value="F:oligo-1,6-glucosidase activity"/>
    <property type="evidence" value="ECO:0007669"/>
    <property type="project" value="TreeGrafter"/>
</dbReference>
<organism evidence="6">
    <name type="scientific">Gibberella moniliformis</name>
    <name type="common">Maize ear and stalk rot fungus</name>
    <name type="synonym">Fusarium verticillioides</name>
    <dbReference type="NCBI Taxonomy" id="117187"/>
    <lineage>
        <taxon>Eukaryota</taxon>
        <taxon>Fungi</taxon>
        <taxon>Dikarya</taxon>
        <taxon>Ascomycota</taxon>
        <taxon>Pezizomycotina</taxon>
        <taxon>Sordariomycetes</taxon>
        <taxon>Hypocreomycetidae</taxon>
        <taxon>Hypocreales</taxon>
        <taxon>Nectriaceae</taxon>
        <taxon>Fusarium</taxon>
        <taxon>Fusarium fujikuroi species complex</taxon>
    </lineage>
</organism>
<dbReference type="OMA" id="WALGSYD"/>
<dbReference type="SMART" id="SM00642">
    <property type="entry name" value="Aamy"/>
    <property type="match status" value="1"/>
</dbReference>
<keyword evidence="3" id="KW-0326">Glycosidase</keyword>
<dbReference type="InterPro" id="IPR013780">
    <property type="entry name" value="Glyco_hydro_b"/>
</dbReference>
<evidence type="ECO:0000256" key="3">
    <source>
        <dbReference type="ARBA" id="ARBA00023295"/>
    </source>
</evidence>
<dbReference type="PANTHER" id="PTHR10357:SF232">
    <property type="entry name" value="GLYCOSYL HYDROLASE FAMILY 13 CATALYTIC DOMAIN-CONTAINING PROTEIN"/>
    <property type="match status" value="1"/>
</dbReference>
<dbReference type="CAZy" id="GH13">
    <property type="family name" value="Glycoside Hydrolase Family 13"/>
</dbReference>
<evidence type="ECO:0000256" key="1">
    <source>
        <dbReference type="ARBA" id="ARBA00008061"/>
    </source>
</evidence>
<dbReference type="GO" id="GO:0005987">
    <property type="term" value="P:sucrose catabolic process"/>
    <property type="evidence" value="ECO:0007669"/>
    <property type="project" value="TreeGrafter"/>
</dbReference>
<dbReference type="InterPro" id="IPR045857">
    <property type="entry name" value="O16G_dom_2"/>
</dbReference>
<proteinExistence type="inferred from homology"/>
<reference evidence="6" key="1">
    <citation type="submission" date="2007-10" db="EMBL/GenBank/DDBJ databases">
        <authorList>
            <person name="Bluhm B."/>
            <person name="Kim H."/>
            <person name="Butchko R."/>
            <person name="Woloshuk C."/>
        </authorList>
    </citation>
    <scope>NUCLEOTIDE SEQUENCE</scope>
</reference>
<dbReference type="Gene3D" id="3.20.20.80">
    <property type="entry name" value="Glycosidases"/>
    <property type="match status" value="1"/>
</dbReference>
<dbReference type="PANTHER" id="PTHR10357">
    <property type="entry name" value="ALPHA-AMYLASE FAMILY MEMBER"/>
    <property type="match status" value="1"/>
</dbReference>
<protein>
    <submittedName>
        <fullName evidence="6">Putative maltase MLT1</fullName>
    </submittedName>
</protein>
<evidence type="ECO:0000256" key="2">
    <source>
        <dbReference type="ARBA" id="ARBA00022801"/>
    </source>
</evidence>
<feature type="domain" description="Glycosyl hydrolase family 13 catalytic" evidence="5">
    <location>
        <begin position="71"/>
        <end position="493"/>
    </location>
</feature>
<dbReference type="GO" id="GO:0004556">
    <property type="term" value="F:alpha-amylase activity"/>
    <property type="evidence" value="ECO:0007669"/>
    <property type="project" value="TreeGrafter"/>
</dbReference>
<dbReference type="InterPro" id="IPR006047">
    <property type="entry name" value="GH13_cat_dom"/>
</dbReference>
<sequence length="643" mass="74263">MLATMRKPVRGSSVHWSRCLYNLPQKRTARFGGLYQRLSKFNLVNIHTAKMSQVSGKVPDRKWWKEAIVYQIYPASFLDTDSNGVGNINGITAKLDYLKELGVDILWISPVYESPQKDMGYDISNYRDIHRPYGTMQDVHHLINELKARDMKLIMDLVVNHTSTEHPWFIDSASSAVSARRDWYIWRKPKYDEQGNRQPPNNWCSLFDETESAWTYDAKTDEYYLSLFSPFQADLNWETPFVREEVCDILRFWLDKGVSGFRMDVINLISKDQRFPDAEIRHPGRKYQPGECYFANGVRLMDYLQEMKTAVFSKYDAVTVGEMPYLEDEEQRLRMVAAEEGVLNMIFTFEMIGLDIVPEKGRFSNKAWKVCELKDIVAKACKLVNQDGWHTLFCENHDQPRSVTRFCDDSDEHRVAGTKLLSIMQTSLPGTLYVYQGEELGMRNVPKSWGFEEYIDIESVSYIKNVCAQFPEGSPERKEAKNLLRLKARDNARTPMQWDSTSNGGFCPEGVKPWMRVNDDYTMVNAALQTSAGQATDRTMLVSPYRFWQRSIQIRKKFKDLLVYGDLEIIDGTHANVFAFKRISNGRHTITILNFSKEEVSFKFPEGEGVRGWALGSYDVLSLARPWTGEIQLLPWEGLLGIA</sequence>
<comment type="similarity">
    <text evidence="1">Belongs to the glycosyl hydrolase 13 family.</text>
</comment>
<dbReference type="Gene3D" id="3.90.400.10">
    <property type="entry name" value="Oligo-1,6-glucosidase, Domain 2"/>
    <property type="match status" value="1"/>
</dbReference>
<dbReference type="GO" id="GO:0033934">
    <property type="term" value="F:glucan 1,4-alpha-maltotriohydrolase activity"/>
    <property type="evidence" value="ECO:0007669"/>
    <property type="project" value="TreeGrafter"/>
</dbReference>
<accession>B0Z3Y4</accession>